<sequence length="174" mass="18774">MTDDATDIAEACWAFALQLYQRPSASAICLKLQAEVGVDVMMLLVAIFAVTRRGLRLSPVEIAEMSAVCEPWREQIVQPLRRVRTILKAGGPFASGAGIESLRGQIKASELAAERLENDLLARWLAAKPRGSQPAGLGDIRRVIGDVVSAAQRRQGEAIDVANAIESLASMAYE</sequence>
<dbReference type="AlphaFoldDB" id="A0A7W7Z7M9"/>
<keyword evidence="2" id="KW-1185">Reference proteome</keyword>
<name>A0A7W7Z7M9_9BRAD</name>
<comment type="caution">
    <text evidence="1">The sequence shown here is derived from an EMBL/GenBank/DDBJ whole genome shotgun (WGS) entry which is preliminary data.</text>
</comment>
<evidence type="ECO:0000313" key="1">
    <source>
        <dbReference type="EMBL" id="MBB5048987.1"/>
    </source>
</evidence>
<protein>
    <submittedName>
        <fullName evidence="1">Uncharacterized protein (TIGR02444 family)</fullName>
    </submittedName>
</protein>
<dbReference type="EMBL" id="JACHIH010000028">
    <property type="protein sequence ID" value="MBB5048987.1"/>
    <property type="molecule type" value="Genomic_DNA"/>
</dbReference>
<dbReference type="InterPro" id="IPR012659">
    <property type="entry name" value="CHP02444"/>
</dbReference>
<dbReference type="NCBIfam" id="TIGR02444">
    <property type="entry name" value="TIGR02444 family protein"/>
    <property type="match status" value="1"/>
</dbReference>
<dbReference type="Proteomes" id="UP000542353">
    <property type="component" value="Unassembled WGS sequence"/>
</dbReference>
<dbReference type="RefSeq" id="WP_184260490.1">
    <property type="nucleotide sequence ID" value="NZ_JACHIH010000028.1"/>
</dbReference>
<gene>
    <name evidence="1" type="ORF">HNR60_003758</name>
</gene>
<accession>A0A7W7Z7M9</accession>
<dbReference type="Pfam" id="PF09523">
    <property type="entry name" value="DUF2390"/>
    <property type="match status" value="1"/>
</dbReference>
<evidence type="ECO:0000313" key="2">
    <source>
        <dbReference type="Proteomes" id="UP000542353"/>
    </source>
</evidence>
<reference evidence="1 2" key="1">
    <citation type="submission" date="2020-08" db="EMBL/GenBank/DDBJ databases">
        <title>Genomic Encyclopedia of Type Strains, Phase IV (KMG-IV): sequencing the most valuable type-strain genomes for metagenomic binning, comparative biology and taxonomic classification.</title>
        <authorList>
            <person name="Goeker M."/>
        </authorList>
    </citation>
    <scope>NUCLEOTIDE SEQUENCE [LARGE SCALE GENOMIC DNA]</scope>
    <source>
        <strain evidence="1 2">DSM 12706</strain>
    </source>
</reference>
<proteinExistence type="predicted"/>
<organism evidence="1 2">
    <name type="scientific">Rhodopseudomonas rhenobacensis</name>
    <dbReference type="NCBI Taxonomy" id="87461"/>
    <lineage>
        <taxon>Bacteria</taxon>
        <taxon>Pseudomonadati</taxon>
        <taxon>Pseudomonadota</taxon>
        <taxon>Alphaproteobacteria</taxon>
        <taxon>Hyphomicrobiales</taxon>
        <taxon>Nitrobacteraceae</taxon>
        <taxon>Rhodopseudomonas</taxon>
    </lineage>
</organism>